<evidence type="ECO:0000256" key="1">
    <source>
        <dbReference type="SAM" id="Phobius"/>
    </source>
</evidence>
<keyword evidence="1" id="KW-1133">Transmembrane helix</keyword>
<gene>
    <name evidence="2" type="ORF">AVDCRST_MAG95-1582</name>
</gene>
<protein>
    <submittedName>
        <fullName evidence="2">Uncharacterized protein</fullName>
    </submittedName>
</protein>
<organism evidence="2">
    <name type="scientific">uncultured Adhaeribacter sp</name>
    <dbReference type="NCBI Taxonomy" id="448109"/>
    <lineage>
        <taxon>Bacteria</taxon>
        <taxon>Pseudomonadati</taxon>
        <taxon>Bacteroidota</taxon>
        <taxon>Cytophagia</taxon>
        <taxon>Cytophagales</taxon>
        <taxon>Hymenobacteraceae</taxon>
        <taxon>Adhaeribacter</taxon>
        <taxon>environmental samples</taxon>
    </lineage>
</organism>
<sequence length="40" mass="4947">ASTLFKSGLYKISYFKYKKFRIYVCICKFYLSTLRYINYL</sequence>
<proteinExistence type="predicted"/>
<keyword evidence="1" id="KW-0472">Membrane</keyword>
<reference evidence="2" key="1">
    <citation type="submission" date="2020-02" db="EMBL/GenBank/DDBJ databases">
        <authorList>
            <person name="Meier V. D."/>
        </authorList>
    </citation>
    <scope>NUCLEOTIDE SEQUENCE</scope>
    <source>
        <strain evidence="2">AVDCRST_MAG95</strain>
    </source>
</reference>
<name>A0A6J4IAB3_9BACT</name>
<feature type="non-terminal residue" evidence="2">
    <location>
        <position position="1"/>
    </location>
</feature>
<dbReference type="AlphaFoldDB" id="A0A6J4IAB3"/>
<feature type="transmembrane region" description="Helical" evidence="1">
    <location>
        <begin position="20"/>
        <end position="37"/>
    </location>
</feature>
<accession>A0A6J4IAB3</accession>
<keyword evidence="1" id="KW-0812">Transmembrane</keyword>
<dbReference type="EMBL" id="CADCTJ010000494">
    <property type="protein sequence ID" value="CAA9244614.1"/>
    <property type="molecule type" value="Genomic_DNA"/>
</dbReference>
<feature type="non-terminal residue" evidence="2">
    <location>
        <position position="40"/>
    </location>
</feature>
<evidence type="ECO:0000313" key="2">
    <source>
        <dbReference type="EMBL" id="CAA9244614.1"/>
    </source>
</evidence>